<evidence type="ECO:0000256" key="2">
    <source>
        <dbReference type="ARBA" id="ARBA00022448"/>
    </source>
</evidence>
<feature type="transmembrane region" description="Helical" evidence="6">
    <location>
        <begin position="382"/>
        <end position="404"/>
    </location>
</feature>
<evidence type="ECO:0000256" key="1">
    <source>
        <dbReference type="ARBA" id="ARBA00004651"/>
    </source>
</evidence>
<keyword evidence="4 6" id="KW-1133">Transmembrane helix</keyword>
<feature type="domain" description="Major facilitator superfamily (MFS) profile" evidence="7">
    <location>
        <begin position="14"/>
        <end position="410"/>
    </location>
</feature>
<gene>
    <name evidence="8" type="ORF">HNR53_002355</name>
</gene>
<feature type="transmembrane region" description="Helical" evidence="6">
    <location>
        <begin position="352"/>
        <end position="376"/>
    </location>
</feature>
<dbReference type="InterPro" id="IPR036259">
    <property type="entry name" value="MFS_trans_sf"/>
</dbReference>
<keyword evidence="5 6" id="KW-0472">Membrane</keyword>
<sequence length="424" mass="46081">MPKKKGIFYGWWIVLAGLLLITLTVPFTSALVSLYMIPITEEFDIPRSAFTLTTTIIALCGIILSPIVGKMVQKYNVKMILSLGIIVFSLSYMSYGLAQSVYHLYISAAFLGISFAFCGNLTTQIIIVNWFKKSRGLALSIAISGIGLGGFIMSPIIANLIMNVGWRQTYFIMGLVILIVGLPMALFVMRKRPEDVGLNPYGEGEMDASDKPKAEIEVDITPAEAKKKPFFYIYMIGVFTIGLFTTGSLQQINPYVSDMHGMAYAATIVAIYSLLGIFGKLILGWISDKVGVIKSGVIAYLAISVAFILLLFGQSKSILIIMAIFLALGNAVASVSLPLFASHIFGSKNYGVMMGITNSAFQVGMAFGGIMTGAVYDLMGSYTWAWIGITVIALLSMGCITLSYSISRKKYLHDDDNGSVERPA</sequence>
<protein>
    <submittedName>
        <fullName evidence="8">MFS family permease</fullName>
    </submittedName>
</protein>
<feature type="transmembrane region" description="Helical" evidence="6">
    <location>
        <begin position="80"/>
        <end position="98"/>
    </location>
</feature>
<organism evidence="8 9">
    <name type="scientific">Bacillus benzoevorans</name>
    <dbReference type="NCBI Taxonomy" id="1456"/>
    <lineage>
        <taxon>Bacteria</taxon>
        <taxon>Bacillati</taxon>
        <taxon>Bacillota</taxon>
        <taxon>Bacilli</taxon>
        <taxon>Bacillales</taxon>
        <taxon>Bacillaceae</taxon>
        <taxon>Bacillus</taxon>
    </lineage>
</organism>
<dbReference type="PANTHER" id="PTHR11360:SF290">
    <property type="entry name" value="MONOCARBOXYLATE MFS PERMEASE"/>
    <property type="match status" value="1"/>
</dbReference>
<dbReference type="InterPro" id="IPR050327">
    <property type="entry name" value="Proton-linked_MCT"/>
</dbReference>
<dbReference type="AlphaFoldDB" id="A0A7X0HU34"/>
<keyword evidence="9" id="KW-1185">Reference proteome</keyword>
<dbReference type="InterPro" id="IPR020846">
    <property type="entry name" value="MFS_dom"/>
</dbReference>
<dbReference type="Pfam" id="PF07690">
    <property type="entry name" value="MFS_1"/>
    <property type="match status" value="1"/>
</dbReference>
<evidence type="ECO:0000256" key="4">
    <source>
        <dbReference type="ARBA" id="ARBA00022989"/>
    </source>
</evidence>
<evidence type="ECO:0000256" key="6">
    <source>
        <dbReference type="SAM" id="Phobius"/>
    </source>
</evidence>
<feature type="transmembrane region" description="Helical" evidence="6">
    <location>
        <begin position="170"/>
        <end position="189"/>
    </location>
</feature>
<dbReference type="RefSeq" id="WP_184526054.1">
    <property type="nucleotide sequence ID" value="NZ_JACHGK010000007.1"/>
</dbReference>
<name>A0A7X0HU34_9BACI</name>
<proteinExistence type="predicted"/>
<evidence type="ECO:0000313" key="9">
    <source>
        <dbReference type="Proteomes" id="UP000531594"/>
    </source>
</evidence>
<dbReference type="InterPro" id="IPR011701">
    <property type="entry name" value="MFS"/>
</dbReference>
<evidence type="ECO:0000256" key="3">
    <source>
        <dbReference type="ARBA" id="ARBA00022692"/>
    </source>
</evidence>
<dbReference type="GO" id="GO:0005886">
    <property type="term" value="C:plasma membrane"/>
    <property type="evidence" value="ECO:0007669"/>
    <property type="project" value="UniProtKB-SubCell"/>
</dbReference>
<dbReference type="EMBL" id="JACHGK010000007">
    <property type="protein sequence ID" value="MBB6445730.1"/>
    <property type="molecule type" value="Genomic_DNA"/>
</dbReference>
<feature type="transmembrane region" description="Helical" evidence="6">
    <location>
        <begin position="12"/>
        <end position="37"/>
    </location>
</feature>
<evidence type="ECO:0000259" key="7">
    <source>
        <dbReference type="PROSITE" id="PS50850"/>
    </source>
</evidence>
<feature type="transmembrane region" description="Helical" evidence="6">
    <location>
        <begin position="318"/>
        <end position="340"/>
    </location>
</feature>
<dbReference type="CDD" id="cd17355">
    <property type="entry name" value="MFS_YcxA_like"/>
    <property type="match status" value="1"/>
</dbReference>
<dbReference type="PROSITE" id="PS50850">
    <property type="entry name" value="MFS"/>
    <property type="match status" value="1"/>
</dbReference>
<feature type="transmembrane region" description="Helical" evidence="6">
    <location>
        <begin position="230"/>
        <end position="249"/>
    </location>
</feature>
<feature type="transmembrane region" description="Helical" evidence="6">
    <location>
        <begin position="49"/>
        <end position="68"/>
    </location>
</feature>
<comment type="caution">
    <text evidence="8">The sequence shown here is derived from an EMBL/GenBank/DDBJ whole genome shotgun (WGS) entry which is preliminary data.</text>
</comment>
<accession>A0A7X0HU34</accession>
<dbReference type="GO" id="GO:0022857">
    <property type="term" value="F:transmembrane transporter activity"/>
    <property type="evidence" value="ECO:0007669"/>
    <property type="project" value="InterPro"/>
</dbReference>
<keyword evidence="3 6" id="KW-0812">Transmembrane</keyword>
<dbReference type="Proteomes" id="UP000531594">
    <property type="component" value="Unassembled WGS sequence"/>
</dbReference>
<comment type="subcellular location">
    <subcellularLocation>
        <location evidence="1">Cell membrane</location>
        <topology evidence="1">Multi-pass membrane protein</topology>
    </subcellularLocation>
</comment>
<dbReference type="Gene3D" id="1.20.1250.20">
    <property type="entry name" value="MFS general substrate transporter like domains"/>
    <property type="match status" value="1"/>
</dbReference>
<dbReference type="PANTHER" id="PTHR11360">
    <property type="entry name" value="MONOCARBOXYLATE TRANSPORTER"/>
    <property type="match status" value="1"/>
</dbReference>
<feature type="transmembrane region" description="Helical" evidence="6">
    <location>
        <begin position="295"/>
        <end position="312"/>
    </location>
</feature>
<feature type="transmembrane region" description="Helical" evidence="6">
    <location>
        <begin position="137"/>
        <end position="158"/>
    </location>
</feature>
<reference evidence="8 9" key="1">
    <citation type="submission" date="2020-08" db="EMBL/GenBank/DDBJ databases">
        <title>Genomic Encyclopedia of Type Strains, Phase IV (KMG-IV): sequencing the most valuable type-strain genomes for metagenomic binning, comparative biology and taxonomic classification.</title>
        <authorList>
            <person name="Goeker M."/>
        </authorList>
    </citation>
    <scope>NUCLEOTIDE SEQUENCE [LARGE SCALE GENOMIC DNA]</scope>
    <source>
        <strain evidence="8 9">DSM 5391</strain>
    </source>
</reference>
<keyword evidence="2" id="KW-0813">Transport</keyword>
<feature type="transmembrane region" description="Helical" evidence="6">
    <location>
        <begin position="104"/>
        <end position="130"/>
    </location>
</feature>
<feature type="transmembrane region" description="Helical" evidence="6">
    <location>
        <begin position="261"/>
        <end position="283"/>
    </location>
</feature>
<evidence type="ECO:0000313" key="8">
    <source>
        <dbReference type="EMBL" id="MBB6445730.1"/>
    </source>
</evidence>
<dbReference type="SUPFAM" id="SSF103473">
    <property type="entry name" value="MFS general substrate transporter"/>
    <property type="match status" value="1"/>
</dbReference>
<evidence type="ECO:0000256" key="5">
    <source>
        <dbReference type="ARBA" id="ARBA00023136"/>
    </source>
</evidence>